<dbReference type="Proteomes" id="UP000195880">
    <property type="component" value="Chromosome"/>
</dbReference>
<sequence>MASSDLMYGIERLDEARPGYREAQAYYDGDVPEIFASARLRRALEDTGVDFRLNFAKTPVDAVLDRLEIAAITGAEDAHTKVIAQVWDANAMDLEAPDIHRHACTLGDAYLIALPVEDDKGTVTGVEMHYNSPQTVRAIYSDENPREVRYYIKQWCETRTLGKIQRAELYYADRTERWTTKPGSDGKQPGDWMHWLAEPDEGEAADEESWTIPHDYGRPPVFHFRTDRPYGRPEHLGAYGPQNAINKLSITHMGTVDYQGFPQRFAISDSATTDTSDLEPGDFDDFPTDDAGAGPTDTGDDSSLKAGPGEVWMLRGFKSVGQLDAANPSVFLDPILFEVRAMAQITTTPLHLFDPQGDVPSGESLRAKDGPFVKKIRNLQRLLGATWRDVFQFVLDLLGIPAAMVDVRWVPAATVEDQTGWQTATEKVKNGVPRKQVLLEAGYREEQVDAWLEGVDDAELARRVNILATVADSAQKLGAATALGVVTSEQAQQLLNGALSDIEALAGVEART</sequence>
<gene>
    <name evidence="2" type="ORF">SMD44_00929</name>
</gene>
<keyword evidence="3" id="KW-1185">Reference proteome</keyword>
<proteinExistence type="predicted"/>
<accession>A0A1Z1W538</accession>
<evidence type="ECO:0008006" key="4">
    <source>
        <dbReference type="Google" id="ProtNLM"/>
    </source>
</evidence>
<feature type="region of interest" description="Disordered" evidence="1">
    <location>
        <begin position="270"/>
        <end position="305"/>
    </location>
</feature>
<dbReference type="AlphaFoldDB" id="A0A1Z1W538"/>
<dbReference type="KEGG" id="salf:SMD44_00929"/>
<dbReference type="RefSeq" id="WP_087882937.1">
    <property type="nucleotide sequence ID" value="NZ_CP021748.1"/>
</dbReference>
<organism evidence="2 3">
    <name type="scientific">Streptomyces alboflavus</name>
    <dbReference type="NCBI Taxonomy" id="67267"/>
    <lineage>
        <taxon>Bacteria</taxon>
        <taxon>Bacillati</taxon>
        <taxon>Actinomycetota</taxon>
        <taxon>Actinomycetes</taxon>
        <taxon>Kitasatosporales</taxon>
        <taxon>Streptomycetaceae</taxon>
        <taxon>Streptomyces</taxon>
    </lineage>
</organism>
<name>A0A1Z1W538_9ACTN</name>
<reference evidence="2 3" key="1">
    <citation type="submission" date="2017-05" db="EMBL/GenBank/DDBJ databases">
        <title>Streptomyces alboflavus Genome sequencing and assembly.</title>
        <authorList>
            <person name="Wang Y."/>
            <person name="Du B."/>
            <person name="Ding Y."/>
            <person name="Liu H."/>
            <person name="Hou Q."/>
            <person name="Liu K."/>
            <person name="Wang C."/>
            <person name="Yao L."/>
        </authorList>
    </citation>
    <scope>NUCLEOTIDE SEQUENCE [LARGE SCALE GENOMIC DNA]</scope>
    <source>
        <strain evidence="2 3">MDJK44</strain>
    </source>
</reference>
<dbReference type="Pfam" id="PF05133">
    <property type="entry name" value="SPP1_portal"/>
    <property type="match status" value="1"/>
</dbReference>
<dbReference type="OrthoDB" id="158281at2"/>
<evidence type="ECO:0000313" key="2">
    <source>
        <dbReference type="EMBL" id="ARX81531.1"/>
    </source>
</evidence>
<dbReference type="InterPro" id="IPR021145">
    <property type="entry name" value="Portal_protein_SPP1_Gp6-like"/>
</dbReference>
<protein>
    <recommendedName>
        <fullName evidence="4">Phage portal protein</fullName>
    </recommendedName>
</protein>
<evidence type="ECO:0000256" key="1">
    <source>
        <dbReference type="SAM" id="MobiDB-lite"/>
    </source>
</evidence>
<dbReference type="EMBL" id="CP021748">
    <property type="protein sequence ID" value="ARX81531.1"/>
    <property type="molecule type" value="Genomic_DNA"/>
</dbReference>
<feature type="compositionally biased region" description="Acidic residues" evidence="1">
    <location>
        <begin position="276"/>
        <end position="288"/>
    </location>
</feature>
<evidence type="ECO:0000313" key="3">
    <source>
        <dbReference type="Proteomes" id="UP000195880"/>
    </source>
</evidence>